<keyword evidence="4 5" id="KW-0472">Membrane</keyword>
<evidence type="ECO:0000256" key="3">
    <source>
        <dbReference type="ARBA" id="ARBA00022989"/>
    </source>
</evidence>
<sequence length="252" mass="28571">MDFPIFYDSPLPLLTLWFIFTYILGYFIVFKNWNNKYRSEAASCLMSLAHGTPALVLSILSILQSKNSLAQLDFTSPNTALQNLVLEHSIAYFLMDLFHYMVLIPSDVLFIAHHVASLYVLTTCRYLFGHGAVAILGILVLAEVTTSCQNTWSLSRYRKVDSKKAAGVFEFLSPYFYAYFSVVRGILGPMYVYKIGLVFNSGVADGLIPRWAWISWIVVIVGGIGGSILWVLHLWIDLYRERKTKKGLEKLS</sequence>
<evidence type="ECO:0000256" key="1">
    <source>
        <dbReference type="ARBA" id="ARBA00004141"/>
    </source>
</evidence>
<dbReference type="PANTHER" id="PTHR31766:SF8">
    <property type="entry name" value="TLC DOMAIN-CONTAINING PROTEIN"/>
    <property type="match status" value="1"/>
</dbReference>
<organism evidence="8 9">
    <name type="scientific">Sesamum indicum</name>
    <name type="common">Oriental sesame</name>
    <name type="synonym">Sesamum orientale</name>
    <dbReference type="NCBI Taxonomy" id="4182"/>
    <lineage>
        <taxon>Eukaryota</taxon>
        <taxon>Viridiplantae</taxon>
        <taxon>Streptophyta</taxon>
        <taxon>Embryophyta</taxon>
        <taxon>Tracheophyta</taxon>
        <taxon>Spermatophyta</taxon>
        <taxon>Magnoliopsida</taxon>
        <taxon>eudicotyledons</taxon>
        <taxon>Gunneridae</taxon>
        <taxon>Pentapetalae</taxon>
        <taxon>asterids</taxon>
        <taxon>lamiids</taxon>
        <taxon>Lamiales</taxon>
        <taxon>Pedaliaceae</taxon>
        <taxon>Sesamum</taxon>
    </lineage>
</organism>
<feature type="transmembrane region" description="Helical" evidence="6">
    <location>
        <begin position="12"/>
        <end position="30"/>
    </location>
</feature>
<dbReference type="GeneID" id="105168672"/>
<dbReference type="RefSeq" id="XP_011087106.1">
    <property type="nucleotide sequence ID" value="XM_011088804.1"/>
</dbReference>
<keyword evidence="8" id="KW-1185">Reference proteome</keyword>
<feature type="transmembrane region" description="Helical" evidence="6">
    <location>
        <begin position="175"/>
        <end position="193"/>
    </location>
</feature>
<dbReference type="PROSITE" id="PS50922">
    <property type="entry name" value="TLC"/>
    <property type="match status" value="1"/>
</dbReference>
<feature type="transmembrane region" description="Helical" evidence="6">
    <location>
        <begin position="84"/>
        <end position="102"/>
    </location>
</feature>
<evidence type="ECO:0000256" key="5">
    <source>
        <dbReference type="PROSITE-ProRule" id="PRU00205"/>
    </source>
</evidence>
<reference evidence="9" key="1">
    <citation type="submission" date="2025-08" db="UniProtKB">
        <authorList>
            <consortium name="RefSeq"/>
        </authorList>
    </citation>
    <scope>IDENTIFICATION</scope>
</reference>
<evidence type="ECO:0000259" key="7">
    <source>
        <dbReference type="PROSITE" id="PS50922"/>
    </source>
</evidence>
<accession>A0A6I9TND3</accession>
<gene>
    <name evidence="9" type="primary">LOC105168672</name>
</gene>
<comment type="subcellular location">
    <subcellularLocation>
        <location evidence="1">Membrane</location>
        <topology evidence="1">Multi-pass membrane protein</topology>
    </subcellularLocation>
</comment>
<evidence type="ECO:0000256" key="4">
    <source>
        <dbReference type="ARBA" id="ARBA00023136"/>
    </source>
</evidence>
<dbReference type="InterPro" id="IPR040327">
    <property type="entry name" value="At5g14285-like"/>
</dbReference>
<evidence type="ECO:0000256" key="2">
    <source>
        <dbReference type="ARBA" id="ARBA00022692"/>
    </source>
</evidence>
<evidence type="ECO:0000313" key="8">
    <source>
        <dbReference type="Proteomes" id="UP000504604"/>
    </source>
</evidence>
<protein>
    <submittedName>
        <fullName evidence="9">TLC domain-containing protein At5g14285</fullName>
    </submittedName>
</protein>
<dbReference type="Proteomes" id="UP000504604">
    <property type="component" value="Linkage group LG8"/>
</dbReference>
<evidence type="ECO:0000256" key="6">
    <source>
        <dbReference type="SAM" id="Phobius"/>
    </source>
</evidence>
<proteinExistence type="predicted"/>
<dbReference type="SMART" id="SM00724">
    <property type="entry name" value="TLC"/>
    <property type="match status" value="1"/>
</dbReference>
<feature type="domain" description="TLC" evidence="7">
    <location>
        <begin position="36"/>
        <end position="243"/>
    </location>
</feature>
<dbReference type="Pfam" id="PF03798">
    <property type="entry name" value="TRAM_LAG1_CLN8"/>
    <property type="match status" value="1"/>
</dbReference>
<dbReference type="InterPro" id="IPR006634">
    <property type="entry name" value="TLC-dom"/>
</dbReference>
<feature type="transmembrane region" description="Helical" evidence="6">
    <location>
        <begin position="134"/>
        <end position="154"/>
    </location>
</feature>
<feature type="transmembrane region" description="Helical" evidence="6">
    <location>
        <begin position="213"/>
        <end position="236"/>
    </location>
</feature>
<dbReference type="KEGG" id="sind:105168672"/>
<evidence type="ECO:0000313" key="9">
    <source>
        <dbReference type="RefSeq" id="XP_011087106.1"/>
    </source>
</evidence>
<keyword evidence="2 5" id="KW-0812">Transmembrane</keyword>
<dbReference type="AlphaFoldDB" id="A0A6I9TND3"/>
<name>A0A6I9TND3_SESIN</name>
<dbReference type="GO" id="GO:0016020">
    <property type="term" value="C:membrane"/>
    <property type="evidence" value="ECO:0007669"/>
    <property type="project" value="UniProtKB-SubCell"/>
</dbReference>
<dbReference type="PANTHER" id="PTHR31766">
    <property type="entry name" value="GLABROUS1 ENHANCER-BINDING PROTEIN-LIKE 2"/>
    <property type="match status" value="1"/>
</dbReference>
<dbReference type="InParanoid" id="A0A6I9TND3"/>
<keyword evidence="3 6" id="KW-1133">Transmembrane helix</keyword>
<dbReference type="OrthoDB" id="204175at2759"/>